<evidence type="ECO:0000313" key="2">
    <source>
        <dbReference type="EMBL" id="PAT42076.1"/>
    </source>
</evidence>
<name>A0A2A2A7R5_9BURK</name>
<dbReference type="Proteomes" id="UP000217780">
    <property type="component" value="Unassembled WGS sequence"/>
</dbReference>
<evidence type="ECO:0000313" key="4">
    <source>
        <dbReference type="Proteomes" id="UP000217780"/>
    </source>
</evidence>
<accession>A0A2A2AW66</accession>
<dbReference type="Proteomes" id="UP000218439">
    <property type="component" value="Unassembled WGS sequence"/>
</dbReference>
<comment type="caution">
    <text evidence="1">The sequence shown here is derived from an EMBL/GenBank/DDBJ whole genome shotgun (WGS) entry which is preliminary data.</text>
</comment>
<evidence type="ECO:0000313" key="6">
    <source>
        <dbReference type="Proteomes" id="UP000218439"/>
    </source>
</evidence>
<dbReference type="EMBL" id="NTBI01000010">
    <property type="protein sequence ID" value="PAX16088.1"/>
    <property type="molecule type" value="Genomic_DNA"/>
</dbReference>
<protein>
    <submittedName>
        <fullName evidence="1">Uncharacterized protein</fullName>
    </submittedName>
</protein>
<dbReference type="AlphaFoldDB" id="A0A2A2A7R5"/>
<evidence type="ECO:0000313" key="5">
    <source>
        <dbReference type="Proteomes" id="UP000217999"/>
    </source>
</evidence>
<accession>A0A2A2A7R5</accession>
<dbReference type="Proteomes" id="UP000217999">
    <property type="component" value="Unassembled WGS sequence"/>
</dbReference>
<reference evidence="4 5" key="1">
    <citation type="submission" date="2017-08" db="EMBL/GenBank/DDBJ databases">
        <title>WGS of Clinical strains of the CDC Group NO-1 linked to zoonotic infections in humans.</title>
        <authorList>
            <person name="Bernier A.-M."/>
            <person name="Bernard K."/>
        </authorList>
    </citation>
    <scope>NUCLEOTIDE SEQUENCE [LARGE SCALE GENOMIC DNA]</scope>
    <source>
        <strain evidence="1 5">NML03-0146</strain>
        <strain evidence="2 6">NML120219</strain>
        <strain evidence="3 4">NML91-0035</strain>
    </source>
</reference>
<evidence type="ECO:0000313" key="1">
    <source>
        <dbReference type="EMBL" id="PAT33811.1"/>
    </source>
</evidence>
<organism evidence="1 5">
    <name type="scientific">Vandammella animalimorsus</name>
    <dbReference type="NCBI Taxonomy" id="2029117"/>
    <lineage>
        <taxon>Bacteria</taxon>
        <taxon>Pseudomonadati</taxon>
        <taxon>Pseudomonadota</taxon>
        <taxon>Betaproteobacteria</taxon>
        <taxon>Burkholderiales</taxon>
        <taxon>Comamonadaceae</taxon>
        <taxon>Vandammella</taxon>
    </lineage>
</organism>
<accession>A0A2A2T3T0</accession>
<evidence type="ECO:0000313" key="3">
    <source>
        <dbReference type="EMBL" id="PAX16088.1"/>
    </source>
</evidence>
<dbReference type="EMBL" id="NSJE01000019">
    <property type="protein sequence ID" value="PAT42076.1"/>
    <property type="molecule type" value="Genomic_DNA"/>
</dbReference>
<gene>
    <name evidence="1" type="ORF">CK620_11720</name>
    <name evidence="2" type="ORF">CK621_11015</name>
    <name evidence="3" type="ORF">CLI92_10980</name>
</gene>
<dbReference type="EMBL" id="NSJF01000006">
    <property type="protein sequence ID" value="PAT33811.1"/>
    <property type="molecule type" value="Genomic_DNA"/>
</dbReference>
<sequence length="61" mass="6336">MSRKNEQPMNLLARPTGCSLCASGWVLMPIAPWAAVARGESASLKGPAIGLCSCALHQNAV</sequence>
<proteinExistence type="predicted"/>